<organism evidence="3 4">
    <name type="scientific">Shewanella cyperi</name>
    <dbReference type="NCBI Taxonomy" id="2814292"/>
    <lineage>
        <taxon>Bacteria</taxon>
        <taxon>Pseudomonadati</taxon>
        <taxon>Pseudomonadota</taxon>
        <taxon>Gammaproteobacteria</taxon>
        <taxon>Alteromonadales</taxon>
        <taxon>Shewanellaceae</taxon>
        <taxon>Shewanella</taxon>
    </lineage>
</organism>
<dbReference type="KEGG" id="scyp:JYB88_17340"/>
<evidence type="ECO:0000313" key="4">
    <source>
        <dbReference type="Proteomes" id="UP000663281"/>
    </source>
</evidence>
<dbReference type="Proteomes" id="UP000663281">
    <property type="component" value="Chromosome"/>
</dbReference>
<dbReference type="Pfam" id="PF13478">
    <property type="entry name" value="XdhC_C"/>
    <property type="match status" value="1"/>
</dbReference>
<feature type="domain" description="XdhC- CoxI" evidence="1">
    <location>
        <begin position="18"/>
        <end position="80"/>
    </location>
</feature>
<name>A0A974XT14_9GAMM</name>
<evidence type="ECO:0000259" key="2">
    <source>
        <dbReference type="Pfam" id="PF13478"/>
    </source>
</evidence>
<keyword evidence="4" id="KW-1185">Reference proteome</keyword>
<protein>
    <submittedName>
        <fullName evidence="3">XdhC family protein</fullName>
    </submittedName>
</protein>
<feature type="domain" description="XdhC Rossmann" evidence="2">
    <location>
        <begin position="184"/>
        <end position="320"/>
    </location>
</feature>
<dbReference type="EMBL" id="CP071504">
    <property type="protein sequence ID" value="QSX29919.1"/>
    <property type="molecule type" value="Genomic_DNA"/>
</dbReference>
<evidence type="ECO:0000313" key="3">
    <source>
        <dbReference type="EMBL" id="QSX29919.1"/>
    </source>
</evidence>
<accession>A0A974XT14</accession>
<evidence type="ECO:0000259" key="1">
    <source>
        <dbReference type="Pfam" id="PF02625"/>
    </source>
</evidence>
<sequence>MAHRLDSLLAQWRRDPQAEWVLAVINSVQGSAYRKTGAMMLIHPLGPSLGVLSGGCLEADLRRQAQRALQEGRAIRRRYDAREESDTSFQLGCGGVVDILLLPLHNSNQALDFDAMQQALERGESGFWCLTLPPEDNSWVTANIQAHFMAKDQVPFPATDFPRPGQLTLDKQLLVVPVAPSPRLAIFGGGMDAIPLANMARQLEWQVTVIDPRTAYGRSCDFDGCHTHKFDADTLPQSLLKGLDLAVVMHHNLALDAAVLARLKDVNLKYLALLGPRHRGERVLALAGLNEADFLCPLSTPAGLPLGGDLPGDIALSIVAACQAALSGIRLQRESGS</sequence>
<dbReference type="InterPro" id="IPR052698">
    <property type="entry name" value="MoCofactor_Util/Proc"/>
</dbReference>
<dbReference type="Gene3D" id="3.40.50.720">
    <property type="entry name" value="NAD(P)-binding Rossmann-like Domain"/>
    <property type="match status" value="1"/>
</dbReference>
<dbReference type="AlphaFoldDB" id="A0A974XT14"/>
<dbReference type="InterPro" id="IPR003777">
    <property type="entry name" value="XdhC_CoxI"/>
</dbReference>
<dbReference type="Pfam" id="PF02625">
    <property type="entry name" value="XdhC_CoxI"/>
    <property type="match status" value="1"/>
</dbReference>
<dbReference type="PANTHER" id="PTHR30388:SF4">
    <property type="entry name" value="MOLYBDENUM COFACTOR INSERTION CHAPERONE PAOD"/>
    <property type="match status" value="1"/>
</dbReference>
<dbReference type="InterPro" id="IPR027051">
    <property type="entry name" value="XdhC_Rossmann_dom"/>
</dbReference>
<proteinExistence type="predicted"/>
<reference evidence="3 4" key="1">
    <citation type="submission" date="2021-03" db="EMBL/GenBank/DDBJ databases">
        <title>Novel species identification of genus Shewanella.</title>
        <authorList>
            <person name="Liu G."/>
            <person name="Zhang Q."/>
        </authorList>
    </citation>
    <scope>NUCLEOTIDE SEQUENCE [LARGE SCALE GENOMIC DNA]</scope>
    <source>
        <strain evidence="3 4">FJAT-53726</strain>
    </source>
</reference>
<gene>
    <name evidence="3" type="ORF">JYB88_17340</name>
</gene>
<dbReference type="RefSeq" id="WP_207324936.1">
    <property type="nucleotide sequence ID" value="NZ_CP071504.1"/>
</dbReference>
<dbReference type="PANTHER" id="PTHR30388">
    <property type="entry name" value="ALDEHYDE OXIDOREDUCTASE MOLYBDENUM COFACTOR ASSEMBLY PROTEIN"/>
    <property type="match status" value="1"/>
</dbReference>